<evidence type="ECO:0000313" key="3">
    <source>
        <dbReference type="Proteomes" id="UP000315295"/>
    </source>
</evidence>
<reference evidence="2 3" key="1">
    <citation type="journal article" date="2019" name="G3 (Bethesda)">
        <title>Sequencing of a Wild Apple (Malus baccata) Genome Unravels the Differences Between Cultivated and Wild Apple Species Regarding Disease Resistance and Cold Tolerance.</title>
        <authorList>
            <person name="Chen X."/>
        </authorList>
    </citation>
    <scope>NUCLEOTIDE SEQUENCE [LARGE SCALE GENOMIC DNA]</scope>
    <source>
        <strain evidence="3">cv. Shandingzi</strain>
        <tissue evidence="2">Leaves</tissue>
    </source>
</reference>
<protein>
    <submittedName>
        <fullName evidence="2">Uncharacterized protein</fullName>
    </submittedName>
</protein>
<feature type="transmembrane region" description="Helical" evidence="1">
    <location>
        <begin position="120"/>
        <end position="146"/>
    </location>
</feature>
<proteinExistence type="predicted"/>
<gene>
    <name evidence="2" type="ORF">C1H46_022559</name>
</gene>
<keyword evidence="1" id="KW-1133">Transmembrane helix</keyword>
<sequence>MVADEVVCGLAGGYRPELHAQADQGFDLVGPEQAEEPSDDGAPVVGHHEHLLLIGCDGVQERHEVSNHVEAVGEGGGGVSVATPSEVGGDDAVAEGGEGEDLVAPALPEIGNAVDEEDEWAIPFLGSIALSLSNFLSVWVFLCLFIQGSLQKYLCFFYLVLLYLTLGLDVLRGGI</sequence>
<dbReference type="Proteomes" id="UP000315295">
    <property type="component" value="Unassembled WGS sequence"/>
</dbReference>
<organism evidence="2 3">
    <name type="scientific">Malus baccata</name>
    <name type="common">Siberian crab apple</name>
    <name type="synonym">Pyrus baccata</name>
    <dbReference type="NCBI Taxonomy" id="106549"/>
    <lineage>
        <taxon>Eukaryota</taxon>
        <taxon>Viridiplantae</taxon>
        <taxon>Streptophyta</taxon>
        <taxon>Embryophyta</taxon>
        <taxon>Tracheophyta</taxon>
        <taxon>Spermatophyta</taxon>
        <taxon>Magnoliopsida</taxon>
        <taxon>eudicotyledons</taxon>
        <taxon>Gunneridae</taxon>
        <taxon>Pentapetalae</taxon>
        <taxon>rosids</taxon>
        <taxon>fabids</taxon>
        <taxon>Rosales</taxon>
        <taxon>Rosaceae</taxon>
        <taxon>Amygdaloideae</taxon>
        <taxon>Maleae</taxon>
        <taxon>Malus</taxon>
    </lineage>
</organism>
<feature type="transmembrane region" description="Helical" evidence="1">
    <location>
        <begin position="153"/>
        <end position="171"/>
    </location>
</feature>
<keyword evidence="1" id="KW-0472">Membrane</keyword>
<accession>A0A540LZX2</accession>
<keyword evidence="3" id="KW-1185">Reference proteome</keyword>
<comment type="caution">
    <text evidence="2">The sequence shown here is derived from an EMBL/GenBank/DDBJ whole genome shotgun (WGS) entry which is preliminary data.</text>
</comment>
<name>A0A540LZX2_MALBA</name>
<dbReference type="EMBL" id="VIEB01000408">
    <property type="protein sequence ID" value="TQD91849.1"/>
    <property type="molecule type" value="Genomic_DNA"/>
</dbReference>
<keyword evidence="1" id="KW-0812">Transmembrane</keyword>
<dbReference type="AlphaFoldDB" id="A0A540LZX2"/>
<evidence type="ECO:0000256" key="1">
    <source>
        <dbReference type="SAM" id="Phobius"/>
    </source>
</evidence>
<evidence type="ECO:0000313" key="2">
    <source>
        <dbReference type="EMBL" id="TQD91849.1"/>
    </source>
</evidence>